<feature type="transmembrane region" description="Helical" evidence="8">
    <location>
        <begin position="201"/>
        <end position="223"/>
    </location>
</feature>
<keyword evidence="6 8" id="KW-1133">Transmembrane helix</keyword>
<feature type="transmembrane region" description="Helical" evidence="8">
    <location>
        <begin position="127"/>
        <end position="151"/>
    </location>
</feature>
<dbReference type="EMBL" id="CAKXZT010000149">
    <property type="protein sequence ID" value="CAH2406263.1"/>
    <property type="molecule type" value="Genomic_DNA"/>
</dbReference>
<evidence type="ECO:0000256" key="2">
    <source>
        <dbReference type="ARBA" id="ARBA00022448"/>
    </source>
</evidence>
<dbReference type="CDD" id="cd06261">
    <property type="entry name" value="TM_PBP2"/>
    <property type="match status" value="1"/>
</dbReference>
<feature type="transmembrane region" description="Helical" evidence="8">
    <location>
        <begin position="26"/>
        <end position="48"/>
    </location>
</feature>
<evidence type="ECO:0000256" key="4">
    <source>
        <dbReference type="ARBA" id="ARBA00022519"/>
    </source>
</evidence>
<comment type="caution">
    <text evidence="10">The sequence shown here is derived from an EMBL/GenBank/DDBJ whole genome shotgun (WGS) entry which is preliminary data.</text>
</comment>
<evidence type="ECO:0000313" key="10">
    <source>
        <dbReference type="EMBL" id="CAH2406263.1"/>
    </source>
</evidence>
<dbReference type="SUPFAM" id="SSF161098">
    <property type="entry name" value="MetI-like"/>
    <property type="match status" value="1"/>
</dbReference>
<feature type="transmembrane region" description="Helical" evidence="8">
    <location>
        <begin position="157"/>
        <end position="180"/>
    </location>
</feature>
<proteinExistence type="inferred from homology"/>
<keyword evidence="5 8" id="KW-0812">Transmembrane</keyword>
<accession>A0ABN8K7N3</accession>
<evidence type="ECO:0000256" key="6">
    <source>
        <dbReference type="ARBA" id="ARBA00022989"/>
    </source>
</evidence>
<reference evidence="10 11" key="1">
    <citation type="submission" date="2022-03" db="EMBL/GenBank/DDBJ databases">
        <authorList>
            <person name="Brunel B."/>
        </authorList>
    </citation>
    <scope>NUCLEOTIDE SEQUENCE [LARGE SCALE GENOMIC DNA]</scope>
    <source>
        <strain evidence="10">STM5069sample</strain>
    </source>
</reference>
<evidence type="ECO:0000256" key="5">
    <source>
        <dbReference type="ARBA" id="ARBA00022692"/>
    </source>
</evidence>
<dbReference type="InterPro" id="IPR000515">
    <property type="entry name" value="MetI-like"/>
</dbReference>
<dbReference type="PANTHER" id="PTHR43357:SF4">
    <property type="entry name" value="INNER MEMBRANE ABC TRANSPORTER PERMEASE PROTEIN YDCV"/>
    <property type="match status" value="1"/>
</dbReference>
<sequence>MLIETRSHRLASPLAGSCATIWHRPWAATVAVLLQGAVLALILFYLVLPTLVILPISLGTANHIEFPPRQLTLHWYREYLSDPDWMAATWFSLKIALATSLAATVIGTLAAIALTRGDLPGKQALQALSLGPMVVPHVVFGVALYLIFAPLELTGNFVGFLLAHTVLAVPYVLITVTAALQRFDFTLELAALSCGASRTRSFLLIVLPNISPSVAVAAVFAFLSSFDEATVAFFISDTGGKTISRKMFEDIDFNLTPVIAAVSTLLAGVSLLLMAAIRATTRQH</sequence>
<feature type="domain" description="ABC transmembrane type-1" evidence="9">
    <location>
        <begin position="89"/>
        <end position="277"/>
    </location>
</feature>
<evidence type="ECO:0000259" key="9">
    <source>
        <dbReference type="PROSITE" id="PS50928"/>
    </source>
</evidence>
<comment type="similarity">
    <text evidence="8">Belongs to the binding-protein-dependent transport system permease family.</text>
</comment>
<feature type="transmembrane region" description="Helical" evidence="8">
    <location>
        <begin position="95"/>
        <end position="115"/>
    </location>
</feature>
<comment type="subcellular location">
    <subcellularLocation>
        <location evidence="1">Cell inner membrane</location>
        <topology evidence="1">Multi-pass membrane protein</topology>
    </subcellularLocation>
    <subcellularLocation>
        <location evidence="8">Cell membrane</location>
        <topology evidence="8">Multi-pass membrane protein</topology>
    </subcellularLocation>
</comment>
<evidence type="ECO:0000313" key="11">
    <source>
        <dbReference type="Proteomes" id="UP001153050"/>
    </source>
</evidence>
<dbReference type="PANTHER" id="PTHR43357">
    <property type="entry name" value="INNER MEMBRANE ABC TRANSPORTER PERMEASE PROTEIN YDCV"/>
    <property type="match status" value="1"/>
</dbReference>
<feature type="transmembrane region" description="Helical" evidence="8">
    <location>
        <begin position="255"/>
        <end position="277"/>
    </location>
</feature>
<keyword evidence="3" id="KW-1003">Cell membrane</keyword>
<evidence type="ECO:0000256" key="1">
    <source>
        <dbReference type="ARBA" id="ARBA00004429"/>
    </source>
</evidence>
<keyword evidence="2 8" id="KW-0813">Transport</keyword>
<organism evidence="10 11">
    <name type="scientific">Mesorhizobium escarrei</name>
    <dbReference type="NCBI Taxonomy" id="666018"/>
    <lineage>
        <taxon>Bacteria</taxon>
        <taxon>Pseudomonadati</taxon>
        <taxon>Pseudomonadota</taxon>
        <taxon>Alphaproteobacteria</taxon>
        <taxon>Hyphomicrobiales</taxon>
        <taxon>Phyllobacteriaceae</taxon>
        <taxon>Mesorhizobium</taxon>
    </lineage>
</organism>
<dbReference type="Gene3D" id="1.10.3720.10">
    <property type="entry name" value="MetI-like"/>
    <property type="match status" value="1"/>
</dbReference>
<gene>
    <name evidence="10" type="ORF">MES5069_520034</name>
</gene>
<name>A0ABN8K7N3_9HYPH</name>
<evidence type="ECO:0000256" key="7">
    <source>
        <dbReference type="ARBA" id="ARBA00023136"/>
    </source>
</evidence>
<keyword evidence="11" id="KW-1185">Reference proteome</keyword>
<evidence type="ECO:0000256" key="8">
    <source>
        <dbReference type="RuleBase" id="RU363032"/>
    </source>
</evidence>
<protein>
    <submittedName>
        <fullName evidence="10">Mannopine transport system permease protein</fullName>
    </submittedName>
</protein>
<dbReference type="Proteomes" id="UP001153050">
    <property type="component" value="Unassembled WGS sequence"/>
</dbReference>
<dbReference type="InterPro" id="IPR035906">
    <property type="entry name" value="MetI-like_sf"/>
</dbReference>
<evidence type="ECO:0000256" key="3">
    <source>
        <dbReference type="ARBA" id="ARBA00022475"/>
    </source>
</evidence>
<keyword evidence="4" id="KW-0997">Cell inner membrane</keyword>
<dbReference type="Pfam" id="PF00528">
    <property type="entry name" value="BPD_transp_1"/>
    <property type="match status" value="1"/>
</dbReference>
<keyword evidence="7 8" id="KW-0472">Membrane</keyword>
<dbReference type="PROSITE" id="PS50928">
    <property type="entry name" value="ABC_TM1"/>
    <property type="match status" value="1"/>
</dbReference>